<sequence length="461" mass="52537">MATYVFPAIRGRIGSTDYYQVTMSARELAGVVRPASELEEWTRWTIGERIQRDVAVTRVREELVPYLLRARDRFFGSLIVLAYEPDVFEFEALDLVNATVHAAHRDAAERMGFLTVDGGRLVALDGQHRLVALREIVNGRCEADPSVIASVASDEICVVFIKYDTLEKTRRIFNKVNRHARPTTPSDNIITSEDDGYAIVARWLVDRDPPLGLTKPRPPLNLFDSDGEPLVEWRQTNLPQFTQKLTTLNAVYQTVEAACDAHGLHHFDEKHRVNRPRNDELERAYRWSAGWWTSVLDGLEPYRLAVARPHRIRAMRQYQEKWSLLFRPIAQVALFRGIGESIRLGLDAKLAIERMNRIDWRASSNVWMDVIVRSNGKMIASRQAINLGGRLISYFVAEELMDEDAQEVLRRDYALARGWYPGRVGPMPGLPKLPGRRVGWLLNHPQFAQTCVPSLPTTPSS</sequence>
<dbReference type="InterPro" id="IPR017642">
    <property type="entry name" value="DNA_S_mod_DndB"/>
</dbReference>
<reference evidence="1 2" key="1">
    <citation type="submission" date="2016-10" db="EMBL/GenBank/DDBJ databases">
        <authorList>
            <person name="de Groot N.N."/>
        </authorList>
    </citation>
    <scope>NUCLEOTIDE SEQUENCE [LARGE SCALE GENOMIC DNA]</scope>
    <source>
        <strain evidence="2">P4-7,KCTC 19426,CECT 7604</strain>
    </source>
</reference>
<organism evidence="1 2">
    <name type="scientific">Nakamurella panacisegetis</name>
    <dbReference type="NCBI Taxonomy" id="1090615"/>
    <lineage>
        <taxon>Bacteria</taxon>
        <taxon>Bacillati</taxon>
        <taxon>Actinomycetota</taxon>
        <taxon>Actinomycetes</taxon>
        <taxon>Nakamurellales</taxon>
        <taxon>Nakamurellaceae</taxon>
        <taxon>Nakamurella</taxon>
    </lineage>
</organism>
<evidence type="ECO:0000313" key="1">
    <source>
        <dbReference type="EMBL" id="SDO35060.1"/>
    </source>
</evidence>
<dbReference type="InterPro" id="IPR017601">
    <property type="entry name" value="DGQHR-contain_dom"/>
</dbReference>
<dbReference type="STRING" id="1090615.SAMN04515671_0653"/>
<name>A0A1H0IUZ5_9ACTN</name>
<evidence type="ECO:0000313" key="2">
    <source>
        <dbReference type="Proteomes" id="UP000198741"/>
    </source>
</evidence>
<dbReference type="CDD" id="cd16414">
    <property type="entry name" value="dndB_like"/>
    <property type="match status" value="1"/>
</dbReference>
<dbReference type="RefSeq" id="WP_157695142.1">
    <property type="nucleotide sequence ID" value="NZ_LT629710.1"/>
</dbReference>
<dbReference type="NCBIfam" id="TIGR03187">
    <property type="entry name" value="DGQHR"/>
    <property type="match status" value="1"/>
</dbReference>
<gene>
    <name evidence="1" type="ORF">SAMN04515671_0653</name>
</gene>
<proteinExistence type="predicted"/>
<accession>A0A1H0IUZ5</accession>
<dbReference type="AlphaFoldDB" id="A0A1H0IUZ5"/>
<dbReference type="EMBL" id="LT629710">
    <property type="protein sequence ID" value="SDO35060.1"/>
    <property type="molecule type" value="Genomic_DNA"/>
</dbReference>
<dbReference type="OrthoDB" id="3524978at2"/>
<dbReference type="Proteomes" id="UP000198741">
    <property type="component" value="Chromosome I"/>
</dbReference>
<keyword evidence="2" id="KW-1185">Reference proteome</keyword>
<dbReference type="Pfam" id="PF14072">
    <property type="entry name" value="DndB"/>
    <property type="match status" value="1"/>
</dbReference>
<protein>
    <submittedName>
        <fullName evidence="1">DNA sulfur modification protein DndB</fullName>
    </submittedName>
</protein>